<feature type="domain" description="NHR" evidence="1">
    <location>
        <begin position="15"/>
        <end position="217"/>
    </location>
</feature>
<dbReference type="EMBL" id="UYYG01000002">
    <property type="protein sequence ID" value="VDN50310.1"/>
    <property type="molecule type" value="Genomic_DNA"/>
</dbReference>
<sequence length="278" mass="31758">MACTAHWKLQEEGRYLRFHQNHSENISLLDDRRSALRRESFEKGLVFSERPLLPYEPFFVAIERIEGGWNGHLRLGLSHLDPNEQSLLQFREYNSKCVISLLFGFWRNPANAWMVAILASSIPCIRQISDNFQASTHLSMLFPLDSPPSSYPPMFLPTDVGSVIGVYYEPVDFHQARLHILLNNNDLEPKVFVPLDVPLYAVVDVYGITKQVRVVPVIRTVPRLSDLCERLIHKLIISEAAPVHTSRLPDRFRAIFQSKNSEIINAAQAISMSALRPI</sequence>
<proteinExistence type="predicted"/>
<dbReference type="PANTHER" id="PTHR12429:SF8">
    <property type="entry name" value="NEURALIZED-LIKE PROTEIN 2"/>
    <property type="match status" value="1"/>
</dbReference>
<dbReference type="PANTHER" id="PTHR12429">
    <property type="entry name" value="NEURALIZED"/>
    <property type="match status" value="1"/>
</dbReference>
<dbReference type="SMART" id="SM00588">
    <property type="entry name" value="NEUZ"/>
    <property type="match status" value="1"/>
</dbReference>
<evidence type="ECO:0000259" key="1">
    <source>
        <dbReference type="PROSITE" id="PS51065"/>
    </source>
</evidence>
<evidence type="ECO:0000313" key="2">
    <source>
        <dbReference type="EMBL" id="VDN50310.1"/>
    </source>
</evidence>
<dbReference type="PROSITE" id="PS51065">
    <property type="entry name" value="NHR"/>
    <property type="match status" value="1"/>
</dbReference>
<organism evidence="3 5">
    <name type="scientific">Dracunculus medinensis</name>
    <name type="common">Guinea worm</name>
    <dbReference type="NCBI Taxonomy" id="318479"/>
    <lineage>
        <taxon>Eukaryota</taxon>
        <taxon>Metazoa</taxon>
        <taxon>Ecdysozoa</taxon>
        <taxon>Nematoda</taxon>
        <taxon>Chromadorea</taxon>
        <taxon>Rhabditida</taxon>
        <taxon>Spirurina</taxon>
        <taxon>Dracunculoidea</taxon>
        <taxon>Dracunculidae</taxon>
        <taxon>Dracunculus</taxon>
    </lineage>
</organism>
<evidence type="ECO:0000313" key="4">
    <source>
        <dbReference type="Proteomes" id="UP000274756"/>
    </source>
</evidence>
<dbReference type="WBParaSite" id="DME_0000341701-mRNA-1">
    <property type="protein sequence ID" value="DME_0000341701-mRNA-1"/>
    <property type="gene ID" value="DME_0000341701"/>
</dbReference>
<evidence type="ECO:0000313" key="5">
    <source>
        <dbReference type="WBParaSite" id="DME_0000341701-mRNA-1"/>
    </source>
</evidence>
<keyword evidence="4" id="KW-1185">Reference proteome</keyword>
<dbReference type="Proteomes" id="UP000038040">
    <property type="component" value="Unplaced"/>
</dbReference>
<protein>
    <submittedName>
        <fullName evidence="5">NHR domain-containing protein</fullName>
    </submittedName>
</protein>
<dbReference type="InterPro" id="IPR043136">
    <property type="entry name" value="B30.2/SPRY_sf"/>
</dbReference>
<reference evidence="5" key="1">
    <citation type="submission" date="2017-02" db="UniProtKB">
        <authorList>
            <consortium name="WormBaseParasite"/>
        </authorList>
    </citation>
    <scope>IDENTIFICATION</scope>
</reference>
<dbReference type="AlphaFoldDB" id="A0A0N4U8N3"/>
<dbReference type="Proteomes" id="UP000274756">
    <property type="component" value="Unassembled WGS sequence"/>
</dbReference>
<dbReference type="OrthoDB" id="10059069at2759"/>
<dbReference type="STRING" id="318479.A0A0N4U8N3"/>
<evidence type="ECO:0000313" key="3">
    <source>
        <dbReference type="Proteomes" id="UP000038040"/>
    </source>
</evidence>
<dbReference type="InterPro" id="IPR006573">
    <property type="entry name" value="NHR_dom"/>
</dbReference>
<gene>
    <name evidence="2" type="ORF">DME_LOCUS283</name>
</gene>
<name>A0A0N4U8N3_DRAME</name>
<dbReference type="InterPro" id="IPR037962">
    <property type="entry name" value="Neuralized"/>
</dbReference>
<reference evidence="2 4" key="2">
    <citation type="submission" date="2018-11" db="EMBL/GenBank/DDBJ databases">
        <authorList>
            <consortium name="Pathogen Informatics"/>
        </authorList>
    </citation>
    <scope>NUCLEOTIDE SEQUENCE [LARGE SCALE GENOMIC DNA]</scope>
</reference>
<dbReference type="Gene3D" id="2.60.120.920">
    <property type="match status" value="1"/>
</dbReference>
<dbReference type="Pfam" id="PF07177">
    <property type="entry name" value="Neuralized"/>
    <property type="match status" value="1"/>
</dbReference>
<accession>A0A0N4U8N3</accession>
<dbReference type="GO" id="GO:0061630">
    <property type="term" value="F:ubiquitin protein ligase activity"/>
    <property type="evidence" value="ECO:0007669"/>
    <property type="project" value="TreeGrafter"/>
</dbReference>